<evidence type="ECO:0000256" key="11">
    <source>
        <dbReference type="ARBA" id="ARBA00023136"/>
    </source>
</evidence>
<keyword evidence="4" id="KW-0645">Protease</keyword>
<reference evidence="13 14" key="1">
    <citation type="submission" date="2018-03" db="EMBL/GenBank/DDBJ databases">
        <title>Genomic Encyclopedia of Type Strains, Phase III (KMG-III): the genomes of soil and plant-associated and newly described type strains.</title>
        <authorList>
            <person name="Whitman W."/>
        </authorList>
    </citation>
    <scope>NUCLEOTIDE SEQUENCE [LARGE SCALE GENOMIC DNA]</scope>
    <source>
        <strain evidence="13 14">CGMCC 1.12700</strain>
    </source>
</reference>
<dbReference type="AlphaFoldDB" id="A0A2P8D6B4"/>
<dbReference type="Pfam" id="PF01963">
    <property type="entry name" value="TraB_PrgY_gumN"/>
    <property type="match status" value="1"/>
</dbReference>
<dbReference type="RefSeq" id="WP_106522910.1">
    <property type="nucleotide sequence ID" value="NZ_PYGD01000003.1"/>
</dbReference>
<keyword evidence="9" id="KW-1133">Transmembrane helix</keyword>
<dbReference type="EMBL" id="PYGD01000003">
    <property type="protein sequence ID" value="PSK92731.1"/>
    <property type="molecule type" value="Genomic_DNA"/>
</dbReference>
<dbReference type="GO" id="GO:0030178">
    <property type="term" value="P:negative regulation of Wnt signaling pathway"/>
    <property type="evidence" value="ECO:0007669"/>
    <property type="project" value="InterPro"/>
</dbReference>
<keyword evidence="14" id="KW-1185">Reference proteome</keyword>
<keyword evidence="5" id="KW-0812">Transmembrane</keyword>
<comment type="caution">
    <text evidence="13">The sequence shown here is derived from an EMBL/GenBank/DDBJ whole genome shotgun (WGS) entry which is preliminary data.</text>
</comment>
<dbReference type="GO" id="GO:0006508">
    <property type="term" value="P:proteolysis"/>
    <property type="evidence" value="ECO:0007669"/>
    <property type="project" value="UniProtKB-KW"/>
</dbReference>
<dbReference type="GO" id="GO:0016020">
    <property type="term" value="C:membrane"/>
    <property type="evidence" value="ECO:0007669"/>
    <property type="project" value="UniProtKB-SubCell"/>
</dbReference>
<keyword evidence="10" id="KW-0482">Metalloprotease</keyword>
<evidence type="ECO:0000256" key="6">
    <source>
        <dbReference type="ARBA" id="ARBA00022723"/>
    </source>
</evidence>
<dbReference type="InterPro" id="IPR002816">
    <property type="entry name" value="TraB/PrgY/GumN_fam"/>
</dbReference>
<dbReference type="CDD" id="cd14789">
    <property type="entry name" value="Tiki"/>
    <property type="match status" value="1"/>
</dbReference>
<dbReference type="PANTHER" id="PTHR31120:SF6">
    <property type="entry name" value="METALLOPROTEASE TIKI HOMOLOG"/>
    <property type="match status" value="1"/>
</dbReference>
<evidence type="ECO:0000256" key="9">
    <source>
        <dbReference type="ARBA" id="ARBA00022989"/>
    </source>
</evidence>
<evidence type="ECO:0000313" key="13">
    <source>
        <dbReference type="EMBL" id="PSK92731.1"/>
    </source>
</evidence>
<keyword evidence="6" id="KW-0479">Metal-binding</keyword>
<evidence type="ECO:0000256" key="5">
    <source>
        <dbReference type="ARBA" id="ARBA00022692"/>
    </source>
</evidence>
<gene>
    <name evidence="13" type="ORF">B0I18_103313</name>
</gene>
<dbReference type="GO" id="GO:0004222">
    <property type="term" value="F:metalloendopeptidase activity"/>
    <property type="evidence" value="ECO:0007669"/>
    <property type="project" value="TreeGrafter"/>
</dbReference>
<dbReference type="Proteomes" id="UP000240572">
    <property type="component" value="Unassembled WGS sequence"/>
</dbReference>
<name>A0A2P8D6B4_9BACT</name>
<keyword evidence="12" id="KW-0325">Glycoprotein</keyword>
<organism evidence="13 14">
    <name type="scientific">Taibaiella chishuiensis</name>
    <dbReference type="NCBI Taxonomy" id="1434707"/>
    <lineage>
        <taxon>Bacteria</taxon>
        <taxon>Pseudomonadati</taxon>
        <taxon>Bacteroidota</taxon>
        <taxon>Chitinophagia</taxon>
        <taxon>Chitinophagales</taxon>
        <taxon>Chitinophagaceae</taxon>
        <taxon>Taibaiella</taxon>
    </lineage>
</organism>
<protein>
    <submittedName>
        <fullName evidence="13">Uncharacterized protein YbaP (TraB family)</fullName>
    </submittedName>
</protein>
<evidence type="ECO:0000256" key="2">
    <source>
        <dbReference type="ARBA" id="ARBA00001941"/>
    </source>
</evidence>
<evidence type="ECO:0000256" key="12">
    <source>
        <dbReference type="ARBA" id="ARBA00023180"/>
    </source>
</evidence>
<comment type="cofactor">
    <cofactor evidence="1">
        <name>Mn(2+)</name>
        <dbReference type="ChEBI" id="CHEBI:29035"/>
    </cofactor>
</comment>
<evidence type="ECO:0000256" key="10">
    <source>
        <dbReference type="ARBA" id="ARBA00023049"/>
    </source>
</evidence>
<comment type="cofactor">
    <cofactor evidence="2">
        <name>Co(2+)</name>
        <dbReference type="ChEBI" id="CHEBI:48828"/>
    </cofactor>
</comment>
<keyword evidence="8" id="KW-0378">Hydrolase</keyword>
<dbReference type="OrthoDB" id="9798714at2"/>
<dbReference type="PANTHER" id="PTHR31120">
    <property type="entry name" value="METALLOPROTEASE TIKI"/>
    <property type="match status" value="1"/>
</dbReference>
<dbReference type="GO" id="GO:0046872">
    <property type="term" value="F:metal ion binding"/>
    <property type="evidence" value="ECO:0007669"/>
    <property type="project" value="UniProtKB-KW"/>
</dbReference>
<evidence type="ECO:0000256" key="1">
    <source>
        <dbReference type="ARBA" id="ARBA00001936"/>
    </source>
</evidence>
<keyword evidence="11" id="KW-0472">Membrane</keyword>
<evidence type="ECO:0000313" key="14">
    <source>
        <dbReference type="Proteomes" id="UP000240572"/>
    </source>
</evidence>
<evidence type="ECO:0000256" key="8">
    <source>
        <dbReference type="ARBA" id="ARBA00022801"/>
    </source>
</evidence>
<accession>A0A2P8D6B4</accession>
<comment type="subcellular location">
    <subcellularLocation>
        <location evidence="3">Membrane</location>
        <topology evidence="3">Single-pass type I membrane protein</topology>
    </subcellularLocation>
</comment>
<evidence type="ECO:0000256" key="4">
    <source>
        <dbReference type="ARBA" id="ARBA00022670"/>
    </source>
</evidence>
<evidence type="ECO:0000256" key="3">
    <source>
        <dbReference type="ARBA" id="ARBA00004479"/>
    </source>
</evidence>
<proteinExistence type="predicted"/>
<keyword evidence="7" id="KW-0732">Signal</keyword>
<evidence type="ECO:0000256" key="7">
    <source>
        <dbReference type="ARBA" id="ARBA00022729"/>
    </source>
</evidence>
<dbReference type="InterPro" id="IPR040230">
    <property type="entry name" value="TIKI1/2-like"/>
</dbReference>
<sequence>MRFPARSLYLVAVLFFVLYAPRSAAQRPGRYPSLLWEITGKGLQRPSYLFGTMHISNKMVFNLSDSFYAAIKNVDAVAIELDPEYWQQDIPRLNRQGEAYRYYASTYFTDYLTEKAYTEGDYVPQLRDVLRTEPELNDALLYRSESSIDNFQEDTYLDLYIYQTGKKLGKQTTGVETFIEAQRMMVEAYVDMANDETRNQAGDAQGRYGDVGQRIQDAYRRGDLDLLDSLSTLTEPSRLFTRKFLYDRNGTQARAIDSIIRTRSLFAGVGAAHLPGKEGVIELLRAKGYTLRPVYMQDRSAVQKEYIDSLTVPVRFRRQYAADSFFSVSAPGQLNVTDDNSMFSKLHYADMGNGSYYLISRVKTNILFNGYREQEQLHLIDSLLYENIPGRIISREAIVRDGYKGFDILNRTRKGDMQRYRILVTPGELLVFKMGGKGAYVYGAEADTFFNSIRIQEGVQKPGWQLFQPATGGFELRMPGKPRAYYALRGSDNLPVWKYEAYDPEQGNSYVLFKKSLYSFDFIEADTFGLVLAGESFCSADFVVQKIARTLKSYKGRPVLDLVLKVKGGDYVKARFLLQGPDYYMLAVRTADRDFDATPFFNAFTVVPYRYAPATTYTDTSLDFVVQTPVYPQVDPEVRDMLTYVKKKDRNAKAGATYRALPEHGHANLISEVTGEAVVINTFRYPKYFQVNDTLQFLNNLLYPDSSLVLARREYITRAGSRSGILVQLRDTGSSRSIRKLLLMQGQQVLVAATVTDTAAPGSDFVRSVFASLRFNGVPAAPALYDHKRDIFLEDYYSADSLTRKIARSALPSVSFGAKGLPEIRKALAALNRADKDYYDLKANLIAKLGFCNDTAIVAGVTGFLKDLYEATADTAVFQNEALAALANLKQEKATLLFRDLVLQDPPAFEDTEEYSDFLSVYNDSLKLAALLYPGLLNLSMIEAYKDPVRRLLSDLLDSNYVSAGVYEDYVGNIYFDAKLALKKLQRSAGIAARAMESNEEAGREGYTDIDTTNNSLYYYEALLMPYYDKNPNLPSFFDKLLQTPDRQVRLNTAMLMLRYGKPVPDSIWQVLGSDAQYGAYLYSRLQRSGHAALFPPRYGSQELLSASMMKAYMGGSLDSLALLMQQELSYKGERGKVYFYKYRTQKDGEWKLAMNGLLQHKDRRVQNNGSLFMVSEKPLLTDVPLQEQMERQIKRLMISSEDSGRAFYNRE</sequence>